<feature type="transmembrane region" description="Helical" evidence="8">
    <location>
        <begin position="250"/>
        <end position="267"/>
    </location>
</feature>
<dbReference type="FunFam" id="1.20.1720.10:FF:000013">
    <property type="entry name" value="Related to multidrug resistance proteins"/>
    <property type="match status" value="1"/>
</dbReference>
<dbReference type="PANTHER" id="PTHR23501">
    <property type="entry name" value="MAJOR FACILITATOR SUPERFAMILY"/>
    <property type="match status" value="1"/>
</dbReference>
<feature type="transmembrane region" description="Helical" evidence="8">
    <location>
        <begin position="123"/>
        <end position="142"/>
    </location>
</feature>
<evidence type="ECO:0000259" key="9">
    <source>
        <dbReference type="PROSITE" id="PS50850"/>
    </source>
</evidence>
<evidence type="ECO:0000256" key="4">
    <source>
        <dbReference type="ARBA" id="ARBA00022692"/>
    </source>
</evidence>
<dbReference type="OrthoDB" id="3437016at2759"/>
<organism evidence="10 11">
    <name type="scientific">Phanerochaete sordida</name>
    <dbReference type="NCBI Taxonomy" id="48140"/>
    <lineage>
        <taxon>Eukaryota</taxon>
        <taxon>Fungi</taxon>
        <taxon>Dikarya</taxon>
        <taxon>Basidiomycota</taxon>
        <taxon>Agaricomycotina</taxon>
        <taxon>Agaricomycetes</taxon>
        <taxon>Polyporales</taxon>
        <taxon>Phanerochaetaceae</taxon>
        <taxon>Phanerochaete</taxon>
    </lineage>
</organism>
<proteinExistence type="inferred from homology"/>
<feature type="domain" description="Major facilitator superfamily (MFS) profile" evidence="9">
    <location>
        <begin position="58"/>
        <end position="546"/>
    </location>
</feature>
<keyword evidence="11" id="KW-1185">Reference proteome</keyword>
<accession>A0A9P3G241</accession>
<comment type="subcellular location">
    <subcellularLocation>
        <location evidence="1">Endomembrane system</location>
        <topology evidence="1">Multi-pass membrane protein</topology>
    </subcellularLocation>
</comment>
<dbReference type="EMBL" id="BPQB01000004">
    <property type="protein sequence ID" value="GJE86717.1"/>
    <property type="molecule type" value="Genomic_DNA"/>
</dbReference>
<evidence type="ECO:0000313" key="11">
    <source>
        <dbReference type="Proteomes" id="UP000703269"/>
    </source>
</evidence>
<evidence type="ECO:0000256" key="1">
    <source>
        <dbReference type="ARBA" id="ARBA00004127"/>
    </source>
</evidence>
<feature type="transmembrane region" description="Helical" evidence="8">
    <location>
        <begin position="405"/>
        <end position="433"/>
    </location>
</feature>
<feature type="transmembrane region" description="Helical" evidence="8">
    <location>
        <begin position="445"/>
        <end position="465"/>
    </location>
</feature>
<dbReference type="InterPro" id="IPR020846">
    <property type="entry name" value="MFS_dom"/>
</dbReference>
<evidence type="ECO:0000256" key="7">
    <source>
        <dbReference type="SAM" id="MobiDB-lite"/>
    </source>
</evidence>
<keyword evidence="4 8" id="KW-0812">Transmembrane</keyword>
<comment type="similarity">
    <text evidence="2">Belongs to the major facilitator superfamily.</text>
</comment>
<evidence type="ECO:0000256" key="5">
    <source>
        <dbReference type="ARBA" id="ARBA00022989"/>
    </source>
</evidence>
<feature type="transmembrane region" description="Helical" evidence="8">
    <location>
        <begin position="354"/>
        <end position="374"/>
    </location>
</feature>
<reference evidence="10 11" key="1">
    <citation type="submission" date="2021-08" db="EMBL/GenBank/DDBJ databases">
        <title>Draft Genome Sequence of Phanerochaete sordida strain YK-624.</title>
        <authorList>
            <person name="Mori T."/>
            <person name="Dohra H."/>
            <person name="Suzuki T."/>
            <person name="Kawagishi H."/>
            <person name="Hirai H."/>
        </authorList>
    </citation>
    <scope>NUCLEOTIDE SEQUENCE [LARGE SCALE GENOMIC DNA]</scope>
    <source>
        <strain evidence="10 11">YK-624</strain>
    </source>
</reference>
<evidence type="ECO:0000313" key="10">
    <source>
        <dbReference type="EMBL" id="GJE86717.1"/>
    </source>
</evidence>
<feature type="transmembrane region" description="Helical" evidence="8">
    <location>
        <begin position="522"/>
        <end position="541"/>
    </location>
</feature>
<evidence type="ECO:0000256" key="6">
    <source>
        <dbReference type="ARBA" id="ARBA00023136"/>
    </source>
</evidence>
<keyword evidence="3" id="KW-0813">Transport</keyword>
<keyword evidence="6 8" id="KW-0472">Membrane</keyword>
<protein>
    <submittedName>
        <fullName evidence="10">MFS general substrate transporter</fullName>
    </submittedName>
</protein>
<dbReference type="InterPro" id="IPR011701">
    <property type="entry name" value="MFS"/>
</dbReference>
<keyword evidence="5 8" id="KW-1133">Transmembrane helix</keyword>
<dbReference type="InterPro" id="IPR036259">
    <property type="entry name" value="MFS_trans_sf"/>
</dbReference>
<dbReference type="Gene3D" id="1.20.1250.20">
    <property type="entry name" value="MFS general substrate transporter like domains"/>
    <property type="match status" value="1"/>
</dbReference>
<evidence type="ECO:0000256" key="3">
    <source>
        <dbReference type="ARBA" id="ARBA00022448"/>
    </source>
</evidence>
<dbReference type="Proteomes" id="UP000703269">
    <property type="component" value="Unassembled WGS sequence"/>
</dbReference>
<feature type="transmembrane region" description="Helical" evidence="8">
    <location>
        <begin position="381"/>
        <end position="399"/>
    </location>
</feature>
<dbReference type="Pfam" id="PF07690">
    <property type="entry name" value="MFS_1"/>
    <property type="match status" value="1"/>
</dbReference>
<sequence>MSHDEETPLLGERAQDATYGANGTGDDSAQDEGVIHAALADSRDGVDGKAHRTSPLTVVVPMSIGIFLAAMDGTIIAASYARIGSDLNHLQNTSWIATGYMLMLTSFQPLYGKLSDIFGRRSCLVFSYTVFAFGCLFCGLARNMTELIAARALAGIGGGGMTTVASIVMSDVVPLRERGTWQGICNMVFATGQAVGAPLGGYLADTIGWRWSFLLQVPLAVAAIISVALALKLPKREAEHFFAKLKRVDFMGAIVLVSGVFCLLLGLDRGGNVSWTDPLTLGCLSAFALLFLLFVVVEIKVAAEPFAPKAIVADPALVASYFANFFAAGTAVTLSFMVTLYFQAVQGRSAGESGIVLLPAILAGVLGSLIGGVVMQATGRYYWLTVGVFAIMVVGQVLVPGFSGVWVYSFVGISMGLVLSSFGVGAGITTTLISLIANAGPENQAVATAVSYLFRSLGTVVWLSVSTTLMQDSLRRYLLERLSGENVDEIVRRVRESLEYIGELEPAVREKVIASYADALHVAMWFTSAITVCALLSSLFIKEKPLTK</sequence>
<feature type="transmembrane region" description="Helical" evidence="8">
    <location>
        <begin position="209"/>
        <end position="230"/>
    </location>
</feature>
<feature type="transmembrane region" description="Helical" evidence="8">
    <location>
        <begin position="58"/>
        <end position="81"/>
    </location>
</feature>
<feature type="transmembrane region" description="Helical" evidence="8">
    <location>
        <begin position="318"/>
        <end position="342"/>
    </location>
</feature>
<feature type="transmembrane region" description="Helical" evidence="8">
    <location>
        <begin position="148"/>
        <end position="169"/>
    </location>
</feature>
<evidence type="ECO:0000256" key="8">
    <source>
        <dbReference type="SAM" id="Phobius"/>
    </source>
</evidence>
<dbReference type="GO" id="GO:0000329">
    <property type="term" value="C:fungal-type vacuole membrane"/>
    <property type="evidence" value="ECO:0007669"/>
    <property type="project" value="TreeGrafter"/>
</dbReference>
<dbReference type="SUPFAM" id="SSF103473">
    <property type="entry name" value="MFS general substrate transporter"/>
    <property type="match status" value="1"/>
</dbReference>
<dbReference type="GO" id="GO:0012505">
    <property type="term" value="C:endomembrane system"/>
    <property type="evidence" value="ECO:0007669"/>
    <property type="project" value="UniProtKB-SubCell"/>
</dbReference>
<evidence type="ECO:0000256" key="2">
    <source>
        <dbReference type="ARBA" id="ARBA00008335"/>
    </source>
</evidence>
<gene>
    <name evidence="10" type="ORF">PsYK624_027980</name>
</gene>
<dbReference type="Gene3D" id="1.20.1720.10">
    <property type="entry name" value="Multidrug resistance protein D"/>
    <property type="match status" value="1"/>
</dbReference>
<feature type="region of interest" description="Disordered" evidence="7">
    <location>
        <begin position="1"/>
        <end position="28"/>
    </location>
</feature>
<dbReference type="CDD" id="cd17502">
    <property type="entry name" value="MFS_Azr1_MDR_like"/>
    <property type="match status" value="1"/>
</dbReference>
<dbReference type="GO" id="GO:0015174">
    <property type="term" value="F:basic amino acid transmembrane transporter activity"/>
    <property type="evidence" value="ECO:0007669"/>
    <property type="project" value="TreeGrafter"/>
</dbReference>
<feature type="transmembrane region" description="Helical" evidence="8">
    <location>
        <begin position="279"/>
        <end position="297"/>
    </location>
</feature>
<name>A0A9P3G241_9APHY</name>
<feature type="transmembrane region" description="Helical" evidence="8">
    <location>
        <begin position="93"/>
        <end position="111"/>
    </location>
</feature>
<dbReference type="AlphaFoldDB" id="A0A9P3G241"/>
<dbReference type="PROSITE" id="PS50850">
    <property type="entry name" value="MFS"/>
    <property type="match status" value="1"/>
</dbReference>
<dbReference type="PANTHER" id="PTHR23501:SF84">
    <property type="entry name" value="VACUOLAR MEMBRANE AMINO ACID UPTAKE TRANSPORTER FNX2"/>
    <property type="match status" value="1"/>
</dbReference>
<comment type="caution">
    <text evidence="10">The sequence shown here is derived from an EMBL/GenBank/DDBJ whole genome shotgun (WGS) entry which is preliminary data.</text>
</comment>